<keyword evidence="11" id="KW-0560">Oxidoreductase</keyword>
<dbReference type="InterPro" id="IPR023753">
    <property type="entry name" value="FAD/NAD-binding_dom"/>
</dbReference>
<keyword evidence="12" id="KW-0520">NAD</keyword>
<dbReference type="STRING" id="210143.A0A1R3I1V2"/>
<dbReference type="InterPro" id="IPR036188">
    <property type="entry name" value="FAD/NAD-bd_sf"/>
</dbReference>
<comment type="catalytic activity">
    <reaction evidence="17">
        <text>a ubiquinone + NADH + H(+) = a ubiquinol + NAD(+)</text>
        <dbReference type="Rhea" id="RHEA:23152"/>
        <dbReference type="Rhea" id="RHEA-COMP:9565"/>
        <dbReference type="Rhea" id="RHEA-COMP:9566"/>
        <dbReference type="ChEBI" id="CHEBI:15378"/>
        <dbReference type="ChEBI" id="CHEBI:16389"/>
        <dbReference type="ChEBI" id="CHEBI:17976"/>
        <dbReference type="ChEBI" id="CHEBI:57540"/>
        <dbReference type="ChEBI" id="CHEBI:57945"/>
    </reaction>
</comment>
<evidence type="ECO:0000256" key="6">
    <source>
        <dbReference type="ARBA" id="ARBA00022630"/>
    </source>
</evidence>
<comment type="function">
    <text evidence="18">Alternative NADH-ubiquinone oxidoreductase which catalyzes the oxidation of mitochondrial NADH does not translocate protons across the inner mitochondrial membrane.</text>
</comment>
<dbReference type="AlphaFoldDB" id="A0A1R3I1V2"/>
<evidence type="ECO:0000259" key="19">
    <source>
        <dbReference type="Pfam" id="PF07992"/>
    </source>
</evidence>
<comment type="cofactor">
    <cofactor evidence="1">
        <name>FAD</name>
        <dbReference type="ChEBI" id="CHEBI:57692"/>
    </cofactor>
</comment>
<accession>A0A1R3I1V2</accession>
<dbReference type="OrthoDB" id="3244603at2759"/>
<organism evidence="21 22">
    <name type="scientific">Corchorus capsularis</name>
    <name type="common">Jute</name>
    <dbReference type="NCBI Taxonomy" id="210143"/>
    <lineage>
        <taxon>Eukaryota</taxon>
        <taxon>Viridiplantae</taxon>
        <taxon>Streptophyta</taxon>
        <taxon>Embryophyta</taxon>
        <taxon>Tracheophyta</taxon>
        <taxon>Spermatophyta</taxon>
        <taxon>Magnoliopsida</taxon>
        <taxon>eudicotyledons</taxon>
        <taxon>Gunneridae</taxon>
        <taxon>Pentapetalae</taxon>
        <taxon>rosids</taxon>
        <taxon>malvids</taxon>
        <taxon>Malvales</taxon>
        <taxon>Malvaceae</taxon>
        <taxon>Grewioideae</taxon>
        <taxon>Apeibeae</taxon>
        <taxon>Corchorus</taxon>
    </lineage>
</organism>
<dbReference type="Pfam" id="PF22366">
    <property type="entry name" value="NDH2_C"/>
    <property type="match status" value="1"/>
</dbReference>
<dbReference type="Proteomes" id="UP000188268">
    <property type="component" value="Unassembled WGS sequence"/>
</dbReference>
<reference evidence="21 22" key="1">
    <citation type="submission" date="2013-09" db="EMBL/GenBank/DDBJ databases">
        <title>Corchorus capsularis genome sequencing.</title>
        <authorList>
            <person name="Alam M."/>
            <person name="Haque M.S."/>
            <person name="Islam M.S."/>
            <person name="Emdad E.M."/>
            <person name="Islam M.M."/>
            <person name="Ahmed B."/>
            <person name="Halim A."/>
            <person name="Hossen Q.M.M."/>
            <person name="Hossain M.Z."/>
            <person name="Ahmed R."/>
            <person name="Khan M.M."/>
            <person name="Islam R."/>
            <person name="Rashid M.M."/>
            <person name="Khan S.A."/>
            <person name="Rahman M.S."/>
            <person name="Alam M."/>
        </authorList>
    </citation>
    <scope>NUCLEOTIDE SEQUENCE [LARGE SCALE GENOMIC DNA]</scope>
    <source>
        <strain evidence="22">cv. CVL-1</strain>
        <tissue evidence="21">Whole seedling</tissue>
    </source>
</reference>
<evidence type="ECO:0000256" key="14">
    <source>
        <dbReference type="ARBA" id="ARBA00023136"/>
    </source>
</evidence>
<dbReference type="EMBL" id="AWWV01010869">
    <property type="protein sequence ID" value="OMO76567.1"/>
    <property type="molecule type" value="Genomic_DNA"/>
</dbReference>
<dbReference type="InterPro" id="IPR045024">
    <property type="entry name" value="NDH-2"/>
</dbReference>
<evidence type="ECO:0000256" key="2">
    <source>
        <dbReference type="ARBA" id="ARBA00004275"/>
    </source>
</evidence>
<dbReference type="EC" id="1.6.5.9" evidence="5"/>
<comment type="caution">
    <text evidence="21">The sequence shown here is derived from an EMBL/GenBank/DDBJ whole genome shotgun (WGS) entry which is preliminary data.</text>
</comment>
<sequence>MALARVARSGLRRSAGGIGSYISEKDIFYERAAGLKSFVPSLEKVNANGNVTYLSTINRVNHMSFWSRGINTTPHYRFPLAERLVEDSESEYKEPRYRYPSLEATKPGEKPRVVVLGTGWAACRFLKGLDTKTYDAVCISPRNHMVFTPLLASTCVGTLEFRSVAEPVSQIQSALATSPNSHFYLASCVGIDIDKHEVYCETVSDGGLAREPYQFKVAYDKLVIAAGAEPLTFGIKGVKENAYFLREVNHAQEIRKKLLLNLMLAENPGISEEEKKRLLHCVIIGGGPTGVEFSGELSDFIMRDVRERYSHIKDDIKVTLIEANEILSSFDVSLRQYATNHLTKSGVHLMRGVVKEVHPKKIVLSDGTDVPYGLLVWSTGVGPSQFVKSLNLPKSPGGRIGVDEWLRVPSVEDVFALGDCAGFLEQTGKPVLPALAQVAERQGKYLVQVFKRIGKQDGGKAFSAKDMSLGEPFVYKHLGSMASVGRYKALVDLRQSKDAKGISLAGFISWFIWRSAYLTRVVSWRNRFYVAVNWATTLVFGRDNSRIG</sequence>
<evidence type="ECO:0000313" key="22">
    <source>
        <dbReference type="Proteomes" id="UP000188268"/>
    </source>
</evidence>
<keyword evidence="22" id="KW-1185">Reference proteome</keyword>
<keyword evidence="7" id="KW-0999">Mitochondrion inner membrane</keyword>
<proteinExistence type="inferred from homology"/>
<keyword evidence="14" id="KW-0472">Membrane</keyword>
<keyword evidence="6" id="KW-0285">Flavoprotein</keyword>
<dbReference type="SUPFAM" id="SSF51905">
    <property type="entry name" value="FAD/NAD(P)-binding domain"/>
    <property type="match status" value="2"/>
</dbReference>
<keyword evidence="9" id="KW-0521">NADP</keyword>
<dbReference type="FunFam" id="3.50.50.100:FF:000009">
    <property type="entry name" value="Internal alternative NAD(P)H-ubiquinone oxidoreductase A1, mitochondrial"/>
    <property type="match status" value="1"/>
</dbReference>
<evidence type="ECO:0000256" key="13">
    <source>
        <dbReference type="ARBA" id="ARBA00023128"/>
    </source>
</evidence>
<evidence type="ECO:0000256" key="5">
    <source>
        <dbReference type="ARBA" id="ARBA00012637"/>
    </source>
</evidence>
<dbReference type="InterPro" id="IPR054585">
    <property type="entry name" value="NDH2-like_C"/>
</dbReference>
<evidence type="ECO:0000259" key="20">
    <source>
        <dbReference type="Pfam" id="PF22366"/>
    </source>
</evidence>
<dbReference type="GO" id="GO:0050136">
    <property type="term" value="F:NADH dehydrogenase (quinone) (non-electrogenic) activity"/>
    <property type="evidence" value="ECO:0007669"/>
    <property type="project" value="UniProtKB-EC"/>
</dbReference>
<dbReference type="GO" id="GO:0005743">
    <property type="term" value="C:mitochondrial inner membrane"/>
    <property type="evidence" value="ECO:0007669"/>
    <property type="project" value="UniProtKB-SubCell"/>
</dbReference>
<evidence type="ECO:0000256" key="1">
    <source>
        <dbReference type="ARBA" id="ARBA00001974"/>
    </source>
</evidence>
<comment type="subcellular location">
    <subcellularLocation>
        <location evidence="3">Mitochondrion inner membrane</location>
        <topology evidence="3">Peripheral membrane protein</topology>
        <orientation evidence="3">Matrix side</orientation>
    </subcellularLocation>
    <subcellularLocation>
        <location evidence="2">Peroxisome</location>
    </subcellularLocation>
</comment>
<comment type="similarity">
    <text evidence="4">Belongs to the NADH dehydrogenase family.</text>
</comment>
<evidence type="ECO:0000256" key="3">
    <source>
        <dbReference type="ARBA" id="ARBA00004443"/>
    </source>
</evidence>
<evidence type="ECO:0000256" key="9">
    <source>
        <dbReference type="ARBA" id="ARBA00022857"/>
    </source>
</evidence>
<dbReference type="PRINTS" id="PR00368">
    <property type="entry name" value="FADPNR"/>
</dbReference>
<dbReference type="Pfam" id="PF07992">
    <property type="entry name" value="Pyr_redox_2"/>
    <property type="match status" value="1"/>
</dbReference>
<dbReference type="GO" id="GO:0005777">
    <property type="term" value="C:peroxisome"/>
    <property type="evidence" value="ECO:0007669"/>
    <property type="project" value="UniProtKB-SubCell"/>
</dbReference>
<evidence type="ECO:0000256" key="16">
    <source>
        <dbReference type="ARBA" id="ARBA00047599"/>
    </source>
</evidence>
<comment type="catalytic activity">
    <reaction evidence="16">
        <text>a quinone + NADH + H(+) = a quinol + NAD(+)</text>
        <dbReference type="Rhea" id="RHEA:46160"/>
        <dbReference type="ChEBI" id="CHEBI:15378"/>
        <dbReference type="ChEBI" id="CHEBI:24646"/>
        <dbReference type="ChEBI" id="CHEBI:57540"/>
        <dbReference type="ChEBI" id="CHEBI:57945"/>
        <dbReference type="ChEBI" id="CHEBI:132124"/>
        <dbReference type="EC" id="1.6.5.9"/>
    </reaction>
</comment>
<dbReference type="OMA" id="DLVWGDW"/>
<evidence type="ECO:0000256" key="10">
    <source>
        <dbReference type="ARBA" id="ARBA00022946"/>
    </source>
</evidence>
<evidence type="ECO:0000256" key="17">
    <source>
        <dbReference type="ARBA" id="ARBA00049010"/>
    </source>
</evidence>
<keyword evidence="10" id="KW-0809">Transit peptide</keyword>
<dbReference type="PANTHER" id="PTHR43706:SF4">
    <property type="entry name" value="NADH:UBIQUINONE REDUCTASE (NON-ELECTROGENIC)"/>
    <property type="match status" value="1"/>
</dbReference>
<keyword evidence="8" id="KW-0274">FAD</keyword>
<name>A0A1R3I1V2_COCAP</name>
<evidence type="ECO:0000256" key="4">
    <source>
        <dbReference type="ARBA" id="ARBA00005272"/>
    </source>
</evidence>
<evidence type="ECO:0000256" key="7">
    <source>
        <dbReference type="ARBA" id="ARBA00022792"/>
    </source>
</evidence>
<evidence type="ECO:0000313" key="21">
    <source>
        <dbReference type="EMBL" id="OMO76567.1"/>
    </source>
</evidence>
<gene>
    <name evidence="21" type="ORF">CCACVL1_15596</name>
</gene>
<dbReference type="Gene3D" id="3.50.50.100">
    <property type="match status" value="1"/>
</dbReference>
<dbReference type="PANTHER" id="PTHR43706">
    <property type="entry name" value="NADH DEHYDROGENASE"/>
    <property type="match status" value="1"/>
</dbReference>
<evidence type="ECO:0000256" key="8">
    <source>
        <dbReference type="ARBA" id="ARBA00022827"/>
    </source>
</evidence>
<feature type="domain" description="FAD/NAD(P)-binding" evidence="19">
    <location>
        <begin position="112"/>
        <end position="443"/>
    </location>
</feature>
<evidence type="ECO:0000256" key="12">
    <source>
        <dbReference type="ARBA" id="ARBA00023027"/>
    </source>
</evidence>
<protein>
    <recommendedName>
        <fullName evidence="5">NADH:ubiquinone reductase (non-electrogenic)</fullName>
        <ecNumber evidence="5">1.6.5.9</ecNumber>
    </recommendedName>
</protein>
<keyword evidence="15" id="KW-0576">Peroxisome</keyword>
<keyword evidence="13" id="KW-0496">Mitochondrion</keyword>
<feature type="domain" description="External alternative NADH-ubiquinone oxidoreductase-like C-terminal" evidence="20">
    <location>
        <begin position="477"/>
        <end position="543"/>
    </location>
</feature>
<evidence type="ECO:0000256" key="11">
    <source>
        <dbReference type="ARBA" id="ARBA00023002"/>
    </source>
</evidence>
<evidence type="ECO:0000256" key="18">
    <source>
        <dbReference type="ARBA" id="ARBA00055996"/>
    </source>
</evidence>
<dbReference type="Gramene" id="OMO76567">
    <property type="protein sequence ID" value="OMO76567"/>
    <property type="gene ID" value="CCACVL1_15596"/>
</dbReference>
<evidence type="ECO:0000256" key="15">
    <source>
        <dbReference type="ARBA" id="ARBA00023140"/>
    </source>
</evidence>